<dbReference type="EMBL" id="BMAT01007270">
    <property type="protein sequence ID" value="GFR61291.1"/>
    <property type="molecule type" value="Genomic_DNA"/>
</dbReference>
<proteinExistence type="predicted"/>
<protein>
    <submittedName>
        <fullName evidence="1">Neprilysin</fullName>
    </submittedName>
</protein>
<dbReference type="InterPro" id="IPR000718">
    <property type="entry name" value="Peptidase_M13"/>
</dbReference>
<dbReference type="InterPro" id="IPR024079">
    <property type="entry name" value="MetalloPept_cat_dom_sf"/>
</dbReference>
<dbReference type="Gene3D" id="3.40.390.10">
    <property type="entry name" value="Collagenase (Catalytic Domain)"/>
    <property type="match status" value="1"/>
</dbReference>
<gene>
    <name evidence="1" type="ORF">ElyMa_003553000</name>
</gene>
<accession>A0AAV4EKI5</accession>
<reference evidence="1 2" key="1">
    <citation type="journal article" date="2021" name="Elife">
        <title>Chloroplast acquisition without the gene transfer in kleptoplastic sea slugs, Plakobranchus ocellatus.</title>
        <authorList>
            <person name="Maeda T."/>
            <person name="Takahashi S."/>
            <person name="Yoshida T."/>
            <person name="Shimamura S."/>
            <person name="Takaki Y."/>
            <person name="Nagai Y."/>
            <person name="Toyoda A."/>
            <person name="Suzuki Y."/>
            <person name="Arimoto A."/>
            <person name="Ishii H."/>
            <person name="Satoh N."/>
            <person name="Nishiyama T."/>
            <person name="Hasebe M."/>
            <person name="Maruyama T."/>
            <person name="Minagawa J."/>
            <person name="Obokata J."/>
            <person name="Shigenobu S."/>
        </authorList>
    </citation>
    <scope>NUCLEOTIDE SEQUENCE [LARGE SCALE GENOMIC DNA]</scope>
</reference>
<dbReference type="GO" id="GO:0004222">
    <property type="term" value="F:metalloendopeptidase activity"/>
    <property type="evidence" value="ECO:0007669"/>
    <property type="project" value="InterPro"/>
</dbReference>
<dbReference type="GO" id="GO:0006508">
    <property type="term" value="P:proteolysis"/>
    <property type="evidence" value="ECO:0007669"/>
    <property type="project" value="InterPro"/>
</dbReference>
<evidence type="ECO:0000313" key="1">
    <source>
        <dbReference type="EMBL" id="GFR61291.1"/>
    </source>
</evidence>
<name>A0AAV4EKI5_9GAST</name>
<sequence length="81" mass="9091">MKDLTTPMSSVGFTADGWSRVPAYQKLVKEKGEEKTLSGLGLNPEQVFFLSFAQAQCVNYKQSILVNHYYKTGKSPAARFR</sequence>
<dbReference type="Proteomes" id="UP000762676">
    <property type="component" value="Unassembled WGS sequence"/>
</dbReference>
<comment type="caution">
    <text evidence="1">The sequence shown here is derived from an EMBL/GenBank/DDBJ whole genome shotgun (WGS) entry which is preliminary data.</text>
</comment>
<dbReference type="PROSITE" id="PS51885">
    <property type="entry name" value="NEPRILYSIN"/>
    <property type="match status" value="1"/>
</dbReference>
<organism evidence="1 2">
    <name type="scientific">Elysia marginata</name>
    <dbReference type="NCBI Taxonomy" id="1093978"/>
    <lineage>
        <taxon>Eukaryota</taxon>
        <taxon>Metazoa</taxon>
        <taxon>Spiralia</taxon>
        <taxon>Lophotrochozoa</taxon>
        <taxon>Mollusca</taxon>
        <taxon>Gastropoda</taxon>
        <taxon>Heterobranchia</taxon>
        <taxon>Euthyneura</taxon>
        <taxon>Panpulmonata</taxon>
        <taxon>Sacoglossa</taxon>
        <taxon>Placobranchoidea</taxon>
        <taxon>Plakobranchidae</taxon>
        <taxon>Elysia</taxon>
    </lineage>
</organism>
<dbReference type="AlphaFoldDB" id="A0AAV4EKI5"/>
<keyword evidence="2" id="KW-1185">Reference proteome</keyword>
<dbReference type="SUPFAM" id="SSF55486">
    <property type="entry name" value="Metalloproteases ('zincins'), catalytic domain"/>
    <property type="match status" value="1"/>
</dbReference>
<evidence type="ECO:0000313" key="2">
    <source>
        <dbReference type="Proteomes" id="UP000762676"/>
    </source>
</evidence>